<dbReference type="PANTHER" id="PTHR46124">
    <property type="entry name" value="D-AMINOACYL-TRNA DEACYLASE"/>
    <property type="match status" value="1"/>
</dbReference>
<dbReference type="GO" id="GO:0046872">
    <property type="term" value="F:metal ion binding"/>
    <property type="evidence" value="ECO:0007669"/>
    <property type="project" value="UniProtKB-KW"/>
</dbReference>
<gene>
    <name evidence="3" type="ORF">HH215_09815</name>
</gene>
<dbReference type="PIRSF" id="PIRSF005902">
    <property type="entry name" value="DNase_TatD"/>
    <property type="match status" value="1"/>
</dbReference>
<evidence type="ECO:0000313" key="3">
    <source>
        <dbReference type="EMBL" id="QJD83447.1"/>
    </source>
</evidence>
<sequence length="267" mass="30312">MRRLFDAHVHLDLYGDAEREEIMENLDSSGIEGLVAVSMGMNSCIANRETAIRWSGRIMPAYGHHPELSPLEEPEVNVLCDWIRERDAGNEVFAIGEVGLPYYTRKDAETSGNAFDLKPYLFQLERFVRLAAELDKPIALHAVYEDADVVMDMLERYAIRRAHFHWFKGSSAAIARIVRNGYMISITPDVLYEAAIKELAIRVPLRNLMVETDGPWPFEGPFAGKPTVPGMVRDVLIEIAKLRSVEVKAVQEVVRRNCLSFYGWDDL</sequence>
<reference evidence="3 4" key="1">
    <citation type="submission" date="2020-04" db="EMBL/GenBank/DDBJ databases">
        <title>Genome sequencing of novel species.</title>
        <authorList>
            <person name="Heo J."/>
            <person name="Kim S.-J."/>
            <person name="Kim J.-S."/>
            <person name="Hong S.-B."/>
            <person name="Kwon S.-W."/>
        </authorList>
    </citation>
    <scope>NUCLEOTIDE SEQUENCE [LARGE SCALE GENOMIC DNA]</scope>
    <source>
        <strain evidence="3 4">MFER-1</strain>
    </source>
</reference>
<protein>
    <submittedName>
        <fullName evidence="3">TatD family hydrolase</fullName>
    </submittedName>
</protein>
<evidence type="ECO:0000256" key="1">
    <source>
        <dbReference type="ARBA" id="ARBA00022801"/>
    </source>
</evidence>
<dbReference type="Proteomes" id="UP000502248">
    <property type="component" value="Chromosome"/>
</dbReference>
<feature type="binding site" evidence="2">
    <location>
        <position position="213"/>
    </location>
    <ligand>
        <name>a divalent metal cation</name>
        <dbReference type="ChEBI" id="CHEBI:60240"/>
        <label>1</label>
    </ligand>
</feature>
<evidence type="ECO:0000313" key="4">
    <source>
        <dbReference type="Proteomes" id="UP000502248"/>
    </source>
</evidence>
<dbReference type="InterPro" id="IPR032466">
    <property type="entry name" value="Metal_Hydrolase"/>
</dbReference>
<evidence type="ECO:0000256" key="2">
    <source>
        <dbReference type="PIRSR" id="PIRSR005902-1"/>
    </source>
</evidence>
<dbReference type="RefSeq" id="WP_169279739.1">
    <property type="nucleotide sequence ID" value="NZ_CP051680.1"/>
</dbReference>
<dbReference type="PROSITE" id="PS01137">
    <property type="entry name" value="TATD_1"/>
    <property type="match status" value="1"/>
</dbReference>
<accession>A0A7Z2VI07</accession>
<dbReference type="PANTHER" id="PTHR46124:SF2">
    <property type="entry name" value="D-AMINOACYL-TRNA DEACYLASE"/>
    <property type="match status" value="1"/>
</dbReference>
<dbReference type="PROSITE" id="PS01091">
    <property type="entry name" value="TATD_3"/>
    <property type="match status" value="1"/>
</dbReference>
<dbReference type="AlphaFoldDB" id="A0A7Z2VI07"/>
<keyword evidence="2" id="KW-0479">Metal-binding</keyword>
<keyword evidence="4" id="KW-1185">Reference proteome</keyword>
<organism evidence="3 4">
    <name type="scientific">Cohnella herbarum</name>
    <dbReference type="NCBI Taxonomy" id="2728023"/>
    <lineage>
        <taxon>Bacteria</taxon>
        <taxon>Bacillati</taxon>
        <taxon>Bacillota</taxon>
        <taxon>Bacilli</taxon>
        <taxon>Bacillales</taxon>
        <taxon>Paenibacillaceae</taxon>
        <taxon>Cohnella</taxon>
    </lineage>
</organism>
<dbReference type="KEGG" id="cheb:HH215_09815"/>
<feature type="binding site" evidence="2">
    <location>
        <position position="10"/>
    </location>
    <ligand>
        <name>a divalent metal cation</name>
        <dbReference type="ChEBI" id="CHEBI:60240"/>
        <label>1</label>
    </ligand>
</feature>
<dbReference type="SUPFAM" id="SSF51556">
    <property type="entry name" value="Metallo-dependent hydrolases"/>
    <property type="match status" value="1"/>
</dbReference>
<feature type="binding site" evidence="2">
    <location>
        <position position="8"/>
    </location>
    <ligand>
        <name>a divalent metal cation</name>
        <dbReference type="ChEBI" id="CHEBI:60240"/>
        <label>1</label>
    </ligand>
</feature>
<keyword evidence="1 3" id="KW-0378">Hydrolase</keyword>
<feature type="binding site" evidence="2">
    <location>
        <position position="165"/>
    </location>
    <ligand>
        <name>a divalent metal cation</name>
        <dbReference type="ChEBI" id="CHEBI:60240"/>
        <label>2</label>
    </ligand>
</feature>
<proteinExistence type="predicted"/>
<dbReference type="Pfam" id="PF01026">
    <property type="entry name" value="TatD_DNase"/>
    <property type="match status" value="1"/>
</dbReference>
<dbReference type="GO" id="GO:0016788">
    <property type="term" value="F:hydrolase activity, acting on ester bonds"/>
    <property type="evidence" value="ECO:0007669"/>
    <property type="project" value="InterPro"/>
</dbReference>
<dbReference type="Gene3D" id="3.20.20.140">
    <property type="entry name" value="Metal-dependent hydrolases"/>
    <property type="match status" value="1"/>
</dbReference>
<dbReference type="CDD" id="cd01310">
    <property type="entry name" value="TatD_DNAse"/>
    <property type="match status" value="1"/>
</dbReference>
<dbReference type="InterPro" id="IPR018228">
    <property type="entry name" value="DNase_TatD-rel_CS"/>
</dbReference>
<feature type="binding site" evidence="2">
    <location>
        <position position="97"/>
    </location>
    <ligand>
        <name>a divalent metal cation</name>
        <dbReference type="ChEBI" id="CHEBI:60240"/>
        <label>1</label>
    </ligand>
</feature>
<name>A0A7Z2VI07_9BACL</name>
<dbReference type="EMBL" id="CP051680">
    <property type="protein sequence ID" value="QJD83447.1"/>
    <property type="molecule type" value="Genomic_DNA"/>
</dbReference>
<dbReference type="InterPro" id="IPR001130">
    <property type="entry name" value="TatD-like"/>
</dbReference>
<feature type="binding site" evidence="2">
    <location>
        <position position="141"/>
    </location>
    <ligand>
        <name>a divalent metal cation</name>
        <dbReference type="ChEBI" id="CHEBI:60240"/>
        <label>2</label>
    </ligand>
</feature>